<evidence type="ECO:0000313" key="6">
    <source>
        <dbReference type="Proteomes" id="UP000001882"/>
    </source>
</evidence>
<dbReference type="InterPro" id="IPR001650">
    <property type="entry name" value="Helicase_C-like"/>
</dbReference>
<name>D1YWR5_METPS</name>
<sequence length="749" mass="84026">MGAIEEYIRDLKSSDNYEGQIAHIEELDERPPSFDDVNHILNLKLRGYLDAHRIRLYSHQARAIDLALDGKNVIITTPTASGKSLAFNVPVFEALLEDKKATALYLYPMKALSNDQLKTLKAMDEEMGTKASPAAYDGDTPQSARIGIRDTSRLIVSNPYAIHRYLSWHDKWRRFFSGLRYIVIDEAHTYRGVYGSGVALLIRRLRRILKRYGSDPRFILSSATVANPEELSFKLTGKEFSVVSRDGSGRGKKYFMFWNPPIEGQSRGSTHQETMRLMVDQLDHGLQTLCFAQSRRMAELIAKWAREYDNHKFHGEIASYRAGYLPEDRRRIENDFKSMRLKGVTSTNALEVGIDIGSLDSVIISGYPGTRISTWQEAGRAGRGTSESLATLVAFDNPLDQFYMKHPERFFNSGNEEAIVDLRNPYILMGHLMCASAEMPLTAADSAYFGDISEAMEAMSSAGIIRRSPRGMVYGGTKSPSEIVSLKNISSHNVRVMCGSELLETMETARACSEAHKGAVLLHQGETYLIEDLDLKLGIARAVKKDVDYYTEALKLSDVAIRKERLKKTVNGIDVHVGDVTVTEQYYEYAMKRYEKLLGYFPLDLPSQTFESVAVWFTLPEELHQKMLMENKDFNGGIHAVEHAMIAMAPLFALCDRWDMGGLSTPDHPDTNLPTIFVYDGYEGGIGIAEKCYEMFPGLTKATLELVRDCECTEGCPACIYSPKCGNKNKPLDKAVADEILNIMASRPV</sequence>
<dbReference type="GO" id="GO:0005524">
    <property type="term" value="F:ATP binding"/>
    <property type="evidence" value="ECO:0007669"/>
    <property type="project" value="UniProtKB-KW"/>
</dbReference>
<dbReference type="InterPro" id="IPR011545">
    <property type="entry name" value="DEAD/DEAH_box_helicase_dom"/>
</dbReference>
<dbReference type="RefSeq" id="WP_012899566.1">
    <property type="nucleotide sequence ID" value="NC_013665.1"/>
</dbReference>
<dbReference type="GeneID" id="8680850"/>
<keyword evidence="1" id="KW-0547">Nucleotide-binding</keyword>
<dbReference type="GO" id="GO:0003676">
    <property type="term" value="F:nucleic acid binding"/>
    <property type="evidence" value="ECO:0007669"/>
    <property type="project" value="InterPro"/>
</dbReference>
<dbReference type="Pfam" id="PF00270">
    <property type="entry name" value="DEAD"/>
    <property type="match status" value="1"/>
</dbReference>
<dbReference type="SMART" id="SM00490">
    <property type="entry name" value="HELICc"/>
    <property type="match status" value="1"/>
</dbReference>
<dbReference type="PROSITE" id="PS51194">
    <property type="entry name" value="HELICASE_CTER"/>
    <property type="match status" value="1"/>
</dbReference>
<feature type="domain" description="Helicase C-terminal" evidence="4">
    <location>
        <begin position="278"/>
        <end position="426"/>
    </location>
</feature>
<dbReference type="CDD" id="cd18797">
    <property type="entry name" value="SF2_C_Hrq"/>
    <property type="match status" value="1"/>
</dbReference>
<dbReference type="KEGG" id="mpd:MCP_0815"/>
<dbReference type="SMART" id="SM00487">
    <property type="entry name" value="DEXDc"/>
    <property type="match status" value="1"/>
</dbReference>
<reference evidence="5 6" key="2">
    <citation type="journal article" date="2008" name="Int. J. Syst. Evol. Microbiol.">
        <title>Methanocella paludicola gen. nov., sp. nov., a methane-producing archaeon, the first isolate of the lineage 'Rice Cluster I', and proposal of the new archaeal order Methanocellales ord. nov.</title>
        <authorList>
            <person name="Sakai S."/>
            <person name="Imachi H."/>
            <person name="Hanada S."/>
            <person name="Ohashi A."/>
            <person name="Harada H."/>
            <person name="Kamagata Y."/>
        </authorList>
    </citation>
    <scope>NUCLEOTIDE SEQUENCE [LARGE SCALE GENOMIC DNA]</scope>
    <source>
        <strain evidence="6">DSM 17711 / JCM 13418 / NBRC 101707 / SANAE</strain>
    </source>
</reference>
<dbReference type="InterPro" id="IPR018973">
    <property type="entry name" value="MZB"/>
</dbReference>
<dbReference type="InParanoid" id="D1YWR5"/>
<organism evidence="5 6">
    <name type="scientific">Methanocella paludicola (strain DSM 17711 / JCM 13418 / NBRC 101707 / SANAE)</name>
    <dbReference type="NCBI Taxonomy" id="304371"/>
    <lineage>
        <taxon>Archaea</taxon>
        <taxon>Methanobacteriati</taxon>
        <taxon>Methanobacteriota</taxon>
        <taxon>Stenosarchaea group</taxon>
        <taxon>Methanomicrobia</taxon>
        <taxon>Methanocellales</taxon>
        <taxon>Methanocellaceae</taxon>
        <taxon>Methanocella</taxon>
    </lineage>
</organism>
<dbReference type="OrthoDB" id="36796at2157"/>
<dbReference type="InterPro" id="IPR014001">
    <property type="entry name" value="Helicase_ATP-bd"/>
</dbReference>
<dbReference type="PROSITE" id="PS51192">
    <property type="entry name" value="HELICASE_ATP_BIND_1"/>
    <property type="match status" value="1"/>
</dbReference>
<dbReference type="PATRIC" id="fig|304371.9.peg.841"/>
<evidence type="ECO:0000259" key="3">
    <source>
        <dbReference type="PROSITE" id="PS51192"/>
    </source>
</evidence>
<dbReference type="PANTHER" id="PTHR47957:SF3">
    <property type="entry name" value="ATP-DEPENDENT HELICASE HRQ1"/>
    <property type="match status" value="1"/>
</dbReference>
<keyword evidence="2" id="KW-0067">ATP-binding</keyword>
<keyword evidence="5" id="KW-0347">Helicase</keyword>
<reference evidence="6" key="3">
    <citation type="journal article" date="2011" name="PLoS ONE">
        <title>Genome sequence of a mesophilic hydrogenotrophic methanogen Methanocella paludicola, the first cultivated representative of the order Methanocellales.</title>
        <authorList>
            <person name="Sakai S."/>
            <person name="Takaki Y."/>
            <person name="Shimamura S."/>
            <person name="Sekine M."/>
            <person name="Tajima T."/>
            <person name="Kosugi H."/>
            <person name="Ichikawa N."/>
            <person name="Tasumi E."/>
            <person name="Hiraki A.T."/>
            <person name="Shimizu A."/>
            <person name="Kato Y."/>
            <person name="Nishiko R."/>
            <person name="Mori K."/>
            <person name="Fujita N."/>
            <person name="Imachi H."/>
            <person name="Takai K."/>
        </authorList>
    </citation>
    <scope>NUCLEOTIDE SEQUENCE [LARGE SCALE GENOMIC DNA]</scope>
    <source>
        <strain evidence="6">DSM 17711 / JCM 13418 / NBRC 101707 / SANAE</strain>
    </source>
</reference>
<evidence type="ECO:0000256" key="1">
    <source>
        <dbReference type="ARBA" id="ARBA00022741"/>
    </source>
</evidence>
<dbReference type="CDD" id="cd17923">
    <property type="entry name" value="DEXHc_Hrq1-like"/>
    <property type="match status" value="1"/>
</dbReference>
<proteinExistence type="predicted"/>
<dbReference type="InterPro" id="IPR055227">
    <property type="entry name" value="HRQ1_WHD"/>
</dbReference>
<protein>
    <submittedName>
        <fullName evidence="5">ATP-dependent helicase</fullName>
    </submittedName>
</protein>
<dbReference type="Gene3D" id="3.40.50.300">
    <property type="entry name" value="P-loop containing nucleotide triphosphate hydrolases"/>
    <property type="match status" value="2"/>
</dbReference>
<dbReference type="Proteomes" id="UP000001882">
    <property type="component" value="Chromosome"/>
</dbReference>
<dbReference type="GO" id="GO:0006289">
    <property type="term" value="P:nucleotide-excision repair"/>
    <property type="evidence" value="ECO:0007669"/>
    <property type="project" value="TreeGrafter"/>
</dbReference>
<dbReference type="STRING" id="304371.MCP_0815"/>
<feature type="domain" description="Helicase ATP-binding" evidence="3">
    <location>
        <begin position="64"/>
        <end position="243"/>
    </location>
</feature>
<dbReference type="PANTHER" id="PTHR47957">
    <property type="entry name" value="ATP-DEPENDENT HELICASE HRQ1"/>
    <property type="match status" value="1"/>
</dbReference>
<dbReference type="eggNOG" id="arCOG00555">
    <property type="taxonomic scope" value="Archaea"/>
</dbReference>
<dbReference type="GO" id="GO:0036297">
    <property type="term" value="P:interstrand cross-link repair"/>
    <property type="evidence" value="ECO:0007669"/>
    <property type="project" value="TreeGrafter"/>
</dbReference>
<evidence type="ECO:0000313" key="5">
    <source>
        <dbReference type="EMBL" id="BAI60887.1"/>
    </source>
</evidence>
<dbReference type="GO" id="GO:0043138">
    <property type="term" value="F:3'-5' DNA helicase activity"/>
    <property type="evidence" value="ECO:0007669"/>
    <property type="project" value="TreeGrafter"/>
</dbReference>
<evidence type="ECO:0000259" key="4">
    <source>
        <dbReference type="PROSITE" id="PS51194"/>
    </source>
</evidence>
<gene>
    <name evidence="5" type="ordered locus">MCP_0815</name>
</gene>
<dbReference type="Pfam" id="PF00271">
    <property type="entry name" value="Helicase_C"/>
    <property type="match status" value="1"/>
</dbReference>
<keyword evidence="6" id="KW-1185">Reference proteome</keyword>
<keyword evidence="5" id="KW-0378">Hydrolase</keyword>
<reference evidence="5 6" key="1">
    <citation type="journal article" date="2007" name="Appl. Environ. Microbiol.">
        <title>Isolation of key methanogens for global methane emission from rice paddy fields: a novel isolate affiliated with the clone cluster rice cluster I.</title>
        <authorList>
            <person name="Sakai S."/>
            <person name="Imachi H."/>
            <person name="Sekiguchi Y."/>
            <person name="Ohashi A."/>
            <person name="Harada H."/>
            <person name="Kamagata Y."/>
        </authorList>
    </citation>
    <scope>NUCLEOTIDE SEQUENCE [LARGE SCALE GENOMIC DNA]</scope>
    <source>
        <strain evidence="6">DSM 17711 / JCM 13418 / NBRC 101707 / SANAE</strain>
    </source>
</reference>
<dbReference type="InterPro" id="IPR027417">
    <property type="entry name" value="P-loop_NTPase"/>
</dbReference>
<dbReference type="Pfam" id="PF22982">
    <property type="entry name" value="WHD_HRQ1"/>
    <property type="match status" value="1"/>
</dbReference>
<dbReference type="Pfam" id="PF09369">
    <property type="entry name" value="MZB"/>
    <property type="match status" value="1"/>
</dbReference>
<accession>D1YWR5</accession>
<dbReference type="FunCoup" id="D1YWR5">
    <property type="interactions" value="109"/>
</dbReference>
<dbReference type="EMBL" id="AP011532">
    <property type="protein sequence ID" value="BAI60887.1"/>
    <property type="molecule type" value="Genomic_DNA"/>
</dbReference>
<dbReference type="SUPFAM" id="SSF52540">
    <property type="entry name" value="P-loop containing nucleoside triphosphate hydrolases"/>
    <property type="match status" value="1"/>
</dbReference>
<dbReference type="AlphaFoldDB" id="D1YWR5"/>
<evidence type="ECO:0000256" key="2">
    <source>
        <dbReference type="ARBA" id="ARBA00022840"/>
    </source>
</evidence>